<dbReference type="GO" id="GO:0060271">
    <property type="term" value="P:cilium assembly"/>
    <property type="evidence" value="ECO:0007669"/>
    <property type="project" value="UniProtKB-UniRule"/>
</dbReference>
<reference evidence="5" key="1">
    <citation type="submission" date="2025-05" db="UniProtKB">
        <authorList>
            <consortium name="RefSeq"/>
        </authorList>
    </citation>
    <scope>NUCLEOTIDE SEQUENCE [LARGE SCALE GENOMIC DNA]</scope>
    <source>
        <strain evidence="5">14028-0561.14</strain>
    </source>
</reference>
<dbReference type="GO" id="GO:0005930">
    <property type="term" value="C:axoneme"/>
    <property type="evidence" value="ECO:0007669"/>
    <property type="project" value="UniProtKB-SubCell"/>
</dbReference>
<gene>
    <name evidence="6" type="primary">LOC108072366</name>
</gene>
<name>A0A6P4I517_DROKI</name>
<dbReference type="PRINTS" id="PR00511">
    <property type="entry name" value="TEKTIN"/>
</dbReference>
<dbReference type="PANTHER" id="PTHR19960">
    <property type="entry name" value="TEKTIN"/>
    <property type="match status" value="1"/>
</dbReference>
<organism evidence="5 6">
    <name type="scientific">Drosophila kikkawai</name>
    <name type="common">Fruit fly</name>
    <dbReference type="NCBI Taxonomy" id="30033"/>
    <lineage>
        <taxon>Eukaryota</taxon>
        <taxon>Metazoa</taxon>
        <taxon>Ecdysozoa</taxon>
        <taxon>Arthropoda</taxon>
        <taxon>Hexapoda</taxon>
        <taxon>Insecta</taxon>
        <taxon>Pterygota</taxon>
        <taxon>Neoptera</taxon>
        <taxon>Endopterygota</taxon>
        <taxon>Diptera</taxon>
        <taxon>Brachycera</taxon>
        <taxon>Muscomorpha</taxon>
        <taxon>Ephydroidea</taxon>
        <taxon>Drosophilidae</taxon>
        <taxon>Drosophila</taxon>
        <taxon>Sophophora</taxon>
    </lineage>
</organism>
<keyword evidence="3" id="KW-0966">Cell projection</keyword>
<dbReference type="GeneID" id="108072366"/>
<evidence type="ECO:0000313" key="5">
    <source>
        <dbReference type="Proteomes" id="UP001652661"/>
    </source>
</evidence>
<dbReference type="Pfam" id="PF03148">
    <property type="entry name" value="Tektin"/>
    <property type="match status" value="1"/>
</dbReference>
<dbReference type="InterPro" id="IPR048256">
    <property type="entry name" value="Tektin-like"/>
</dbReference>
<dbReference type="PANTHER" id="PTHR19960:SF7">
    <property type="entry name" value="TEKTIN"/>
    <property type="match status" value="1"/>
</dbReference>
<dbReference type="InterPro" id="IPR000435">
    <property type="entry name" value="Tektins"/>
</dbReference>
<comment type="similarity">
    <text evidence="1 3">Belongs to the tektin family.</text>
</comment>
<dbReference type="GO" id="GO:0015630">
    <property type="term" value="C:microtubule cytoskeleton"/>
    <property type="evidence" value="ECO:0007669"/>
    <property type="project" value="UniProtKB-UniRule"/>
</dbReference>
<evidence type="ECO:0000313" key="6">
    <source>
        <dbReference type="RefSeq" id="XP_017018949.1"/>
    </source>
</evidence>
<keyword evidence="4" id="KW-0175">Coiled coil</keyword>
<feature type="coiled-coil region" evidence="4">
    <location>
        <begin position="79"/>
        <end position="106"/>
    </location>
</feature>
<accession>A0A6P4I517</accession>
<proteinExistence type="inferred from homology"/>
<dbReference type="GO" id="GO:0060294">
    <property type="term" value="P:cilium movement involved in cell motility"/>
    <property type="evidence" value="ECO:0007669"/>
    <property type="project" value="UniProtKB-UniRule"/>
</dbReference>
<reference evidence="6" key="2">
    <citation type="submission" date="2025-08" db="UniProtKB">
        <authorList>
            <consortium name="RefSeq"/>
        </authorList>
    </citation>
    <scope>IDENTIFICATION</scope>
    <source>
        <strain evidence="6">14028-0561.14</strain>
        <tissue evidence="6">Whole fly</tissue>
    </source>
</reference>
<dbReference type="Proteomes" id="UP001652661">
    <property type="component" value="Chromosome 2R"/>
</dbReference>
<evidence type="ECO:0000256" key="3">
    <source>
        <dbReference type="RuleBase" id="RU367040"/>
    </source>
</evidence>
<evidence type="ECO:0000256" key="2">
    <source>
        <dbReference type="ARBA" id="ARBA00022490"/>
    </source>
</evidence>
<dbReference type="OrthoDB" id="440745at2759"/>
<keyword evidence="5" id="KW-1185">Reference proteome</keyword>
<comment type="subcellular location">
    <subcellularLocation>
        <location evidence="3">Cytoplasm</location>
        <location evidence="3">Cytoskeleton</location>
        <location evidence="3">Cilium axoneme</location>
    </subcellularLocation>
</comment>
<keyword evidence="3" id="KW-0282">Flagellum</keyword>
<dbReference type="AlphaFoldDB" id="A0A6P4I517"/>
<protein>
    <recommendedName>
        <fullName evidence="3">Tektin</fullName>
    </recommendedName>
</protein>
<evidence type="ECO:0000256" key="1">
    <source>
        <dbReference type="ARBA" id="ARBA00007209"/>
    </source>
</evidence>
<keyword evidence="3" id="KW-0969">Cilium</keyword>
<keyword evidence="2" id="KW-0963">Cytoplasm</keyword>
<dbReference type="GO" id="GO:0005634">
    <property type="term" value="C:nucleus"/>
    <property type="evidence" value="ECO:0007669"/>
    <property type="project" value="TreeGrafter"/>
</dbReference>
<sequence length="432" mass="50710">MALHSVVTMEKPMQHISLTDWYARVNQMRNIADARRSDAFAIRHSSRSLRNETRIEGDWANYETNESLTDRISELNRWRDILEKSFERIIREIDMLQEEKNATERELEALAGPISVIAECLTMRDGRLGSEITYDEADTEIKNELAVLENNQRLLADRCQKAWEKLCRLEEVRFKIGLEIENKVEAVEMDKSQLALDRNSANISYKPDPTRNPKNSCSYETWLENVKNMKLLAENELADTYAIREALFVCREKARNMLQSQQDRAEHSIRKRIFETQRARNELEWQQLKMKEEMEKAVCEIRNSEQALRDKTDALKLAETRLENRAQRSGMELCMDQAHDMLCLEVEKLREIRRRLMAKIDESKSNFNLLEEHGKRIDTDLENKQHSLMTDIRALDLRMRLKGGEFGAKTTNPSQTDRNITLTRMEKEIPKD</sequence>
<dbReference type="RefSeq" id="XP_017018949.1">
    <property type="nucleotide sequence ID" value="XM_017163460.3"/>
</dbReference>
<evidence type="ECO:0000256" key="4">
    <source>
        <dbReference type="SAM" id="Coils"/>
    </source>
</evidence>